<feature type="compositionally biased region" description="Polar residues" evidence="3">
    <location>
        <begin position="41"/>
        <end position="56"/>
    </location>
</feature>
<evidence type="ECO:0000259" key="4">
    <source>
        <dbReference type="PROSITE" id="PS50010"/>
    </source>
</evidence>
<feature type="region of interest" description="Disordered" evidence="3">
    <location>
        <begin position="99"/>
        <end position="126"/>
    </location>
</feature>
<dbReference type="PROSITE" id="PS50010">
    <property type="entry name" value="DH_2"/>
    <property type="match status" value="1"/>
</dbReference>
<evidence type="ECO:0000256" key="1">
    <source>
        <dbReference type="ARBA" id="ARBA00022658"/>
    </source>
</evidence>
<dbReference type="Pfam" id="PF00621">
    <property type="entry name" value="RhoGEF"/>
    <property type="match status" value="1"/>
</dbReference>
<dbReference type="PANTHER" id="PTHR12877:SF7">
    <property type="entry name" value="RHO GUANINE NUCLEOTIDE EXCHANGE FACTOR 10-LIKE PROTEIN"/>
    <property type="match status" value="1"/>
</dbReference>
<dbReference type="SUPFAM" id="SSF50729">
    <property type="entry name" value="PH domain-like"/>
    <property type="match status" value="1"/>
</dbReference>
<dbReference type="InterPro" id="IPR011993">
    <property type="entry name" value="PH-like_dom_sf"/>
</dbReference>
<reference evidence="5 6" key="1">
    <citation type="submission" date="2017-03" db="EMBL/GenBank/DDBJ databases">
        <title>Genome of the blue death feigning beetle - Asbolus verrucosus.</title>
        <authorList>
            <person name="Rider S.D."/>
        </authorList>
    </citation>
    <scope>NUCLEOTIDE SEQUENCE [LARGE SCALE GENOMIC DNA]</scope>
    <source>
        <strain evidence="5">Butters</strain>
        <tissue evidence="5">Head and leg muscle</tissue>
    </source>
</reference>
<comment type="caution">
    <text evidence="5">The sequence shown here is derived from an EMBL/GenBank/DDBJ whole genome shotgun (WGS) entry which is preliminary data.</text>
</comment>
<accession>A0A482VLQ5</accession>
<dbReference type="GO" id="GO:0051496">
    <property type="term" value="P:positive regulation of stress fiber assembly"/>
    <property type="evidence" value="ECO:0007669"/>
    <property type="project" value="TreeGrafter"/>
</dbReference>
<dbReference type="InterPro" id="IPR011047">
    <property type="entry name" value="Quinoprotein_ADH-like_sf"/>
</dbReference>
<dbReference type="InterPro" id="IPR039919">
    <property type="entry name" value="ARHGEF10/ARHGEF17"/>
</dbReference>
<dbReference type="GO" id="GO:0005737">
    <property type="term" value="C:cytoplasm"/>
    <property type="evidence" value="ECO:0007669"/>
    <property type="project" value="UniProtKB-ARBA"/>
</dbReference>
<dbReference type="SUPFAM" id="SSF50998">
    <property type="entry name" value="Quinoprotein alcohol dehydrogenase-like"/>
    <property type="match status" value="1"/>
</dbReference>
<dbReference type="Pfam" id="PF19056">
    <property type="entry name" value="WD40_2"/>
    <property type="match status" value="1"/>
</dbReference>
<feature type="compositionally biased region" description="Basic and acidic residues" evidence="3">
    <location>
        <begin position="990"/>
        <end position="1002"/>
    </location>
</feature>
<gene>
    <name evidence="5" type="ORF">BDFB_003105</name>
</gene>
<evidence type="ECO:0000313" key="6">
    <source>
        <dbReference type="Proteomes" id="UP000292052"/>
    </source>
</evidence>
<organism evidence="5 6">
    <name type="scientific">Asbolus verrucosus</name>
    <name type="common">Desert ironclad beetle</name>
    <dbReference type="NCBI Taxonomy" id="1661398"/>
    <lineage>
        <taxon>Eukaryota</taxon>
        <taxon>Metazoa</taxon>
        <taxon>Ecdysozoa</taxon>
        <taxon>Arthropoda</taxon>
        <taxon>Hexapoda</taxon>
        <taxon>Insecta</taxon>
        <taxon>Pterygota</taxon>
        <taxon>Neoptera</taxon>
        <taxon>Endopterygota</taxon>
        <taxon>Coleoptera</taxon>
        <taxon>Polyphaga</taxon>
        <taxon>Cucujiformia</taxon>
        <taxon>Tenebrionidae</taxon>
        <taxon>Pimeliinae</taxon>
        <taxon>Asbolus</taxon>
    </lineage>
</organism>
<sequence length="1272" mass="142264">MQSFLTRKPEPPPTHEPRIRSGTWEEAPCEHRINPPIPRTLQHTASQRSSEDSWCSGSDPELSSDGESDRSATSNRVNNTQFRNTLNKAKTLCDKFRASGGIGSNHRLSLDGTLPGDSSPQNQNNQGKLSRWFSIRRGSSHQYDVENADGTKAPTANKMPLLPEVEEENVFNCTAQQRRQVPPALPPPPPNLTPQQLKRRMIVAAIVHSENSYVATLQRLVNDYKKPLEESSPAILSSSKISTLFHRLPEILQCHTLFRIALAESVRNWDRDERIGDVFVASFSKAIVLDIYSGFINNFSVAMDLAKMEAKRKSALADFLKVKQISSHDRLSFFGLMVKPVQRFPQFILFLQDLLKHTPQGHHDRMSLQLALTQLESLAEMLNERKREAEQYQAFKEMLRHISGKFSARPLSDCNRYLLREDNVMQLEYNQSGMITKAKNRRLLLLNDLIVCVSVAPKASDDFGASERLNLKWTYPVSDVEIQDTSTSPTLSRVLTAGLSKGGSIKSNGSFEGQQPQDANNLCTEMSNLMHDYEIMSRISDLVCSLKGSYKDITLENTRKILHQIQTSIQQKDEEMAWVDSCCLQLMVKAKGKEETFTFKTDNPSIKKEWITELRLAQLALDPNNSPAWEVPEQEQRPSTKMPLFVRSQCVYKSQHQTEVRCGCFYTVNSPKTTRRRHRTQNYLWICTTDGASSHIAILAQHHQQTGVLKDITSFSLVETQVTAMEFVKGVPPPCPSLASDTVWMGTDSHRLLLYAADEPEKQEEVASVTVSDVITQIKCHCDSVFVALANGTLNVYRRNMVDGSWMLQEPQILSLGSDPVSSLLPINTCLYAACGKKVWVVSGVTGEVQKHFSIQHEHVGNVNLMAHSGIGLWISLKHSSTICLYHTETFKHLQDINIASNVMRVTTPSSGSRDCVNNNRSQVNVTALLACKGLLWVGTNVGITLTIPLPRLEGVPIISGRVNISYHAHFGPISFLLALQPKNGTNTTKPREVKEETKTELDSLNGSFNEKPQDDRPKMEKQLSDTSMASKLRFFTSSPVVIRRRKSKECDMARLSKTLPRGFGNGGSIFSTSSTSSQVSGDTCDVYGLYGELMYIKDYEGEENILTDPIYESLRRSDPELAAIPNKVSTLDRRLKMKVSRPRSLDLSNWSVDSRSSSLCTSSGSEESMAIRHGIGRSVSRNNSNASRQLNGVCEASGDKEVQNKQNNAVKTLSKNSAVDNARRTVITLMGGRGYVNFRQPCCPADKSKSSFSIKESNRNDAHIVIWELKL</sequence>
<dbReference type="FunFam" id="1.20.900.10:FF:000003">
    <property type="entry name" value="Rho guanine nucleotide exchange factor 10 like"/>
    <property type="match status" value="1"/>
</dbReference>
<evidence type="ECO:0000256" key="3">
    <source>
        <dbReference type="SAM" id="MobiDB-lite"/>
    </source>
</evidence>
<dbReference type="PANTHER" id="PTHR12877">
    <property type="entry name" value="RHO GUANINE NUCLEOTIDE EXCHANGE FACTOR"/>
    <property type="match status" value="1"/>
</dbReference>
<proteinExistence type="predicted"/>
<dbReference type="CDD" id="cd00160">
    <property type="entry name" value="RhoGEF"/>
    <property type="match status" value="1"/>
</dbReference>
<protein>
    <submittedName>
        <fullName evidence="5">RhoGEF domain containing protein</fullName>
    </submittedName>
</protein>
<feature type="domain" description="DH" evidence="4">
    <location>
        <begin position="198"/>
        <end position="385"/>
    </location>
</feature>
<keyword evidence="2" id="KW-0175">Coiled coil</keyword>
<dbReference type="OrthoDB" id="28697at2759"/>
<evidence type="ECO:0000256" key="2">
    <source>
        <dbReference type="SAM" id="Coils"/>
    </source>
</evidence>
<dbReference type="Pfam" id="PF19057">
    <property type="entry name" value="PH_19"/>
    <property type="match status" value="1"/>
</dbReference>
<feature type="compositionally biased region" description="Polar residues" evidence="3">
    <location>
        <begin position="116"/>
        <end position="126"/>
    </location>
</feature>
<evidence type="ECO:0000313" key="5">
    <source>
        <dbReference type="EMBL" id="RZC33437.1"/>
    </source>
</evidence>
<name>A0A482VLQ5_ASBVE</name>
<keyword evidence="6" id="KW-1185">Reference proteome</keyword>
<feature type="region of interest" description="Disordered" evidence="3">
    <location>
        <begin position="1"/>
        <end position="82"/>
    </location>
</feature>
<dbReference type="Proteomes" id="UP000292052">
    <property type="component" value="Unassembled WGS sequence"/>
</dbReference>
<feature type="region of interest" description="Disordered" evidence="3">
    <location>
        <begin position="985"/>
        <end position="1024"/>
    </location>
</feature>
<feature type="compositionally biased region" description="Basic and acidic residues" evidence="3">
    <location>
        <begin position="1012"/>
        <end position="1024"/>
    </location>
</feature>
<feature type="compositionally biased region" description="Polar residues" evidence="3">
    <location>
        <begin position="71"/>
        <end position="82"/>
    </location>
</feature>
<dbReference type="InterPro" id="IPR000219">
    <property type="entry name" value="DH_dom"/>
</dbReference>
<dbReference type="EMBL" id="QDEB01088862">
    <property type="protein sequence ID" value="RZC33437.1"/>
    <property type="molecule type" value="Genomic_DNA"/>
</dbReference>
<dbReference type="SUPFAM" id="SSF48065">
    <property type="entry name" value="DBL homology domain (DH-domain)"/>
    <property type="match status" value="1"/>
</dbReference>
<dbReference type="STRING" id="1661398.A0A482VLQ5"/>
<keyword evidence="1" id="KW-0344">Guanine-nucleotide releasing factor</keyword>
<dbReference type="SMART" id="SM00325">
    <property type="entry name" value="RhoGEF"/>
    <property type="match status" value="1"/>
</dbReference>
<dbReference type="GO" id="GO:0005085">
    <property type="term" value="F:guanyl-nucleotide exchange factor activity"/>
    <property type="evidence" value="ECO:0007669"/>
    <property type="project" value="UniProtKB-KW"/>
</dbReference>
<dbReference type="Gene3D" id="1.20.900.10">
    <property type="entry name" value="Dbl homology (DH) domain"/>
    <property type="match status" value="1"/>
</dbReference>
<dbReference type="AlphaFoldDB" id="A0A482VLQ5"/>
<dbReference type="Gene3D" id="2.30.29.30">
    <property type="entry name" value="Pleckstrin-homology domain (PH domain)/Phosphotyrosine-binding domain (PTB)"/>
    <property type="match status" value="1"/>
</dbReference>
<feature type="coiled-coil region" evidence="2">
    <location>
        <begin position="365"/>
        <end position="398"/>
    </location>
</feature>
<feature type="compositionally biased region" description="Basic and acidic residues" evidence="3">
    <location>
        <begin position="7"/>
        <end position="19"/>
    </location>
</feature>
<dbReference type="GO" id="GO:0030036">
    <property type="term" value="P:actin cytoskeleton organization"/>
    <property type="evidence" value="ECO:0007669"/>
    <property type="project" value="TreeGrafter"/>
</dbReference>
<dbReference type="InterPro" id="IPR035899">
    <property type="entry name" value="DBL_dom_sf"/>
</dbReference>